<dbReference type="STRING" id="592015.HMPREF1705_04263"/>
<proteinExistence type="predicted"/>
<dbReference type="Gene3D" id="2.40.40.20">
    <property type="match status" value="1"/>
</dbReference>
<comment type="caution">
    <text evidence="2">The sequence shown here is derived from an EMBL/GenBank/DDBJ whole genome shotgun (WGS) entry which is preliminary data.</text>
</comment>
<dbReference type="eggNOG" id="COG1153">
    <property type="taxonomic scope" value="Bacteria"/>
</dbReference>
<evidence type="ECO:0000313" key="3">
    <source>
        <dbReference type="Proteomes" id="UP000005273"/>
    </source>
</evidence>
<accession>A0A0T5X9E1</accession>
<dbReference type="GO" id="GO:0016491">
    <property type="term" value="F:oxidoreductase activity"/>
    <property type="evidence" value="ECO:0007669"/>
    <property type="project" value="InterPro"/>
</dbReference>
<dbReference type="InterPro" id="IPR009010">
    <property type="entry name" value="Asp_de-COase-like_dom_sf"/>
</dbReference>
<organism evidence="2 3">
    <name type="scientific">Acetomicrobium hydrogeniformans ATCC BAA-1850</name>
    <dbReference type="NCBI Taxonomy" id="592015"/>
    <lineage>
        <taxon>Bacteria</taxon>
        <taxon>Thermotogati</taxon>
        <taxon>Synergistota</taxon>
        <taxon>Synergistia</taxon>
        <taxon>Synergistales</taxon>
        <taxon>Acetomicrobiaceae</taxon>
        <taxon>Acetomicrobium</taxon>
    </lineage>
</organism>
<protein>
    <submittedName>
        <fullName evidence="2">Molybdopterin dinucleotide binding domain protein</fullName>
    </submittedName>
</protein>
<dbReference type="AlphaFoldDB" id="A0A0T5X9E1"/>
<sequence length="118" mass="12555">MKGGKIDVQVCTLISGRTLEQAKGMHGGKNSDGYKKAVEKAFLSPLLLEKLGLSEGEEILLTTPYGSVRVKTCADMGLPEDVVFMPMGPMVNLLVGPETEGTGMPSFKGLKVEVDKAL</sequence>
<dbReference type="SUPFAM" id="SSF50692">
    <property type="entry name" value="ADC-like"/>
    <property type="match status" value="1"/>
</dbReference>
<evidence type="ECO:0000313" key="2">
    <source>
        <dbReference type="EMBL" id="KRT35004.1"/>
    </source>
</evidence>
<dbReference type="Proteomes" id="UP000005273">
    <property type="component" value="Unassembled WGS sequence"/>
</dbReference>
<dbReference type="GO" id="GO:0043546">
    <property type="term" value="F:molybdopterin cofactor binding"/>
    <property type="evidence" value="ECO:0007669"/>
    <property type="project" value="InterPro"/>
</dbReference>
<keyword evidence="3" id="KW-1185">Reference proteome</keyword>
<dbReference type="OrthoDB" id="1808596at2"/>
<reference evidence="3" key="1">
    <citation type="submission" date="2012-09" db="EMBL/GenBank/DDBJ databases">
        <authorList>
            <person name="Weinstock G."/>
            <person name="Sodergren E."/>
            <person name="Clifton S."/>
            <person name="Fulton L."/>
            <person name="Fulton B."/>
            <person name="Courtney L."/>
            <person name="Fronick C."/>
            <person name="Harrison M."/>
            <person name="Strong C."/>
            <person name="Farmer C."/>
            <person name="Delehaunty K."/>
            <person name="Markovic C."/>
            <person name="Hall O."/>
            <person name="Minx P."/>
            <person name="Tomlinson C."/>
            <person name="Mitreva M."/>
            <person name="Nelson J."/>
            <person name="Hou S."/>
            <person name="Wollam A."/>
            <person name="Pepin K.H."/>
            <person name="Johnson M."/>
            <person name="Bhonagiri V."/>
            <person name="Nash W.E."/>
            <person name="Suruliraj S."/>
            <person name="Warren W."/>
            <person name="Chinwalla A."/>
            <person name="Mardis E.R."/>
            <person name="Wilson R.K."/>
        </authorList>
    </citation>
    <scope>NUCLEOTIDE SEQUENCE [LARGE SCALE GENOMIC DNA]</scope>
    <source>
        <strain evidence="3">OS1</strain>
    </source>
</reference>
<dbReference type="Pfam" id="PF01568">
    <property type="entry name" value="Molydop_binding"/>
    <property type="match status" value="1"/>
</dbReference>
<feature type="domain" description="Molybdopterin dinucleotide-binding" evidence="1">
    <location>
        <begin position="12"/>
        <end position="109"/>
    </location>
</feature>
<gene>
    <name evidence="2" type="ORF">HMPREF1705_04263</name>
</gene>
<dbReference type="EMBL" id="ACJX03000001">
    <property type="protein sequence ID" value="KRT35004.1"/>
    <property type="molecule type" value="Genomic_DNA"/>
</dbReference>
<dbReference type="RefSeq" id="WP_057940674.1">
    <property type="nucleotide sequence ID" value="NZ_ACJX03000001.1"/>
</dbReference>
<dbReference type="InterPro" id="IPR006657">
    <property type="entry name" value="MoPterin_dinucl-bd_dom"/>
</dbReference>
<evidence type="ECO:0000259" key="1">
    <source>
        <dbReference type="Pfam" id="PF01568"/>
    </source>
</evidence>
<name>A0A0T5X9E1_9BACT</name>